<protein>
    <submittedName>
        <fullName evidence="2">CLUMA_CG004489, isoform A</fullName>
    </submittedName>
</protein>
<proteinExistence type="predicted"/>
<feature type="region of interest" description="Disordered" evidence="1">
    <location>
        <begin position="145"/>
        <end position="168"/>
    </location>
</feature>
<keyword evidence="3" id="KW-1185">Reference proteome</keyword>
<feature type="compositionally biased region" description="Pro residues" evidence="1">
    <location>
        <begin position="151"/>
        <end position="167"/>
    </location>
</feature>
<name>A0A1J1HRX0_9DIPT</name>
<reference evidence="2 3" key="1">
    <citation type="submission" date="2015-04" db="EMBL/GenBank/DDBJ databases">
        <authorList>
            <person name="Syromyatnikov M.Y."/>
            <person name="Popov V.N."/>
        </authorList>
    </citation>
    <scope>NUCLEOTIDE SEQUENCE [LARGE SCALE GENOMIC DNA]</scope>
</reference>
<evidence type="ECO:0000313" key="3">
    <source>
        <dbReference type="Proteomes" id="UP000183832"/>
    </source>
</evidence>
<dbReference type="EMBL" id="CVRI01000020">
    <property type="protein sequence ID" value="CRK90799.1"/>
    <property type="molecule type" value="Genomic_DNA"/>
</dbReference>
<dbReference type="STRING" id="568069.A0A1J1HRX0"/>
<dbReference type="OrthoDB" id="5955164at2759"/>
<sequence>MSNKPSSYISDHNHGFITEKMYMVLQLFLTNKCQPSIELVNLLSSDNFNINYLQVLATKISLDQQGRLIHRETGKIILPYEHFANAVILKHMAGPGGMHLSIDSTIKSVFESYSCGKDNFGFDRDFIIEVVNSCPSQTCRYFKGQSVPFEQGPPPPPQPHQNFPPPQMSMNMDYMSSTRQSPLLMQPPAVNMNDPTKLNRSMNNQHLAQQMMQNRAMSQSMENLEKQRVMQQLDKKHFETVAAIVQANNSLGLPSQPIVPANNLMSQVHHNKSVDYSRRPSYDGIETYSAASYATSNKELLHNNWAPSPIPQINFERDGVVAGQEKIVRAFAELMKNMARMKAFIRPSMVKPYGKQSENLQKALIDSIQLVQTLRNFLPKPHISISNWKNVESEVSIQ</sequence>
<dbReference type="AlphaFoldDB" id="A0A1J1HRX0"/>
<dbReference type="Proteomes" id="UP000183832">
    <property type="component" value="Unassembled WGS sequence"/>
</dbReference>
<evidence type="ECO:0000313" key="2">
    <source>
        <dbReference type="EMBL" id="CRK90799.1"/>
    </source>
</evidence>
<evidence type="ECO:0000256" key="1">
    <source>
        <dbReference type="SAM" id="MobiDB-lite"/>
    </source>
</evidence>
<gene>
    <name evidence="2" type="ORF">CLUMA_CG004489</name>
</gene>
<organism evidence="2 3">
    <name type="scientific">Clunio marinus</name>
    <dbReference type="NCBI Taxonomy" id="568069"/>
    <lineage>
        <taxon>Eukaryota</taxon>
        <taxon>Metazoa</taxon>
        <taxon>Ecdysozoa</taxon>
        <taxon>Arthropoda</taxon>
        <taxon>Hexapoda</taxon>
        <taxon>Insecta</taxon>
        <taxon>Pterygota</taxon>
        <taxon>Neoptera</taxon>
        <taxon>Endopterygota</taxon>
        <taxon>Diptera</taxon>
        <taxon>Nematocera</taxon>
        <taxon>Chironomoidea</taxon>
        <taxon>Chironomidae</taxon>
        <taxon>Clunio</taxon>
    </lineage>
</organism>
<accession>A0A1J1HRX0</accession>